<evidence type="ECO:0000256" key="4">
    <source>
        <dbReference type="ARBA" id="ARBA00012296"/>
    </source>
</evidence>
<dbReference type="EMBL" id="BFAA01001711">
    <property type="protein sequence ID" value="GCB69476.1"/>
    <property type="molecule type" value="Genomic_DNA"/>
</dbReference>
<dbReference type="FunFam" id="3.30.70.890:FF:000005">
    <property type="entry name" value="Diphosphomevalonate decarboxylase"/>
    <property type="match status" value="1"/>
</dbReference>
<comment type="pathway">
    <text evidence="2">Steroid biosynthesis; cholesterol biosynthesis.</text>
</comment>
<feature type="domain" description="Diphosphomevalonate decarboxylase-like N-terminal" evidence="18">
    <location>
        <begin position="68"/>
        <end position="237"/>
    </location>
</feature>
<comment type="similarity">
    <text evidence="3 16">Belongs to the diphosphomevalonate decarboxylase family.</text>
</comment>
<evidence type="ECO:0000256" key="15">
    <source>
        <dbReference type="ARBA" id="ARBA00048154"/>
    </source>
</evidence>
<evidence type="ECO:0000256" key="13">
    <source>
        <dbReference type="ARBA" id="ARBA00023221"/>
    </source>
</evidence>
<dbReference type="PANTHER" id="PTHR10977">
    <property type="entry name" value="DIPHOSPHOMEVALONATE DECARBOXYLASE"/>
    <property type="match status" value="1"/>
</dbReference>
<proteinExistence type="inferred from homology"/>
<dbReference type="InterPro" id="IPR005935">
    <property type="entry name" value="Mev_decarb"/>
</dbReference>
<evidence type="ECO:0000256" key="9">
    <source>
        <dbReference type="ARBA" id="ARBA00022955"/>
    </source>
</evidence>
<keyword evidence="11 16" id="KW-0443">Lipid metabolism</keyword>
<dbReference type="SUPFAM" id="SSF55060">
    <property type="entry name" value="GHMP Kinase, C-terminal domain"/>
    <property type="match status" value="1"/>
</dbReference>
<evidence type="ECO:0000256" key="11">
    <source>
        <dbReference type="ARBA" id="ARBA00023098"/>
    </source>
</evidence>
<dbReference type="Gene3D" id="3.30.230.10">
    <property type="match status" value="1"/>
</dbReference>
<dbReference type="Proteomes" id="UP000288216">
    <property type="component" value="Unassembled WGS sequence"/>
</dbReference>
<reference evidence="19 20" key="1">
    <citation type="journal article" date="2018" name="Nat. Ecol. Evol.">
        <title>Shark genomes provide insights into elasmobranch evolution and the origin of vertebrates.</title>
        <authorList>
            <person name="Hara Y"/>
            <person name="Yamaguchi K"/>
            <person name="Onimaru K"/>
            <person name="Kadota M"/>
            <person name="Koyanagi M"/>
            <person name="Keeley SD"/>
            <person name="Tatsumi K"/>
            <person name="Tanaka K"/>
            <person name="Motone F"/>
            <person name="Kageyama Y"/>
            <person name="Nozu R"/>
            <person name="Adachi N"/>
            <person name="Nishimura O"/>
            <person name="Nakagawa R"/>
            <person name="Tanegashima C"/>
            <person name="Kiyatake I"/>
            <person name="Matsumoto R"/>
            <person name="Murakumo K"/>
            <person name="Nishida K"/>
            <person name="Terakita A"/>
            <person name="Kuratani S"/>
            <person name="Sato K"/>
            <person name="Hyodo S Kuraku.S."/>
        </authorList>
    </citation>
    <scope>NUCLEOTIDE SEQUENCE [LARGE SCALE GENOMIC DNA]</scope>
</reference>
<evidence type="ECO:0000259" key="17">
    <source>
        <dbReference type="Pfam" id="PF18376"/>
    </source>
</evidence>
<dbReference type="GO" id="GO:0005524">
    <property type="term" value="F:ATP binding"/>
    <property type="evidence" value="ECO:0007669"/>
    <property type="project" value="UniProtKB-UniRule"/>
</dbReference>
<dbReference type="NCBIfam" id="TIGR01240">
    <property type="entry name" value="mevDPdecarb"/>
    <property type="match status" value="1"/>
</dbReference>
<dbReference type="InterPro" id="IPR014721">
    <property type="entry name" value="Ribsml_uS5_D2-typ_fold_subgr"/>
</dbReference>
<evidence type="ECO:0000256" key="2">
    <source>
        <dbReference type="ARBA" id="ARBA00004770"/>
    </source>
</evidence>
<keyword evidence="12" id="KW-1207">Sterol metabolism</keyword>
<evidence type="ECO:0000256" key="14">
    <source>
        <dbReference type="ARBA" id="ARBA00023239"/>
    </source>
</evidence>
<evidence type="ECO:0000313" key="19">
    <source>
        <dbReference type="EMBL" id="GCB69476.1"/>
    </source>
</evidence>
<evidence type="ECO:0000256" key="7">
    <source>
        <dbReference type="ARBA" id="ARBA00022741"/>
    </source>
</evidence>
<keyword evidence="14 16" id="KW-0456">Lyase</keyword>
<dbReference type="Gene3D" id="3.30.70.890">
    <property type="entry name" value="GHMP kinase, C-terminal domain"/>
    <property type="match status" value="1"/>
</dbReference>
<keyword evidence="7 16" id="KW-0547">Nucleotide-binding</keyword>
<dbReference type="GO" id="GO:0006695">
    <property type="term" value="P:cholesterol biosynthetic process"/>
    <property type="evidence" value="ECO:0007669"/>
    <property type="project" value="UniProtKB-UniPathway"/>
</dbReference>
<dbReference type="EC" id="4.1.1.33" evidence="4 16"/>
<dbReference type="GO" id="GO:0004163">
    <property type="term" value="F:diphosphomevalonate decarboxylase activity"/>
    <property type="evidence" value="ECO:0007669"/>
    <property type="project" value="UniProtKB-EC"/>
</dbReference>
<evidence type="ECO:0000256" key="16">
    <source>
        <dbReference type="PIRNR" id="PIRNR015950"/>
    </source>
</evidence>
<evidence type="ECO:0000256" key="8">
    <source>
        <dbReference type="ARBA" id="ARBA00022840"/>
    </source>
</evidence>
<dbReference type="InterPro" id="IPR036554">
    <property type="entry name" value="GHMP_kinase_C_sf"/>
</dbReference>
<dbReference type="InterPro" id="IPR053859">
    <property type="entry name" value="MVD-like_N"/>
</dbReference>
<dbReference type="AlphaFoldDB" id="A0A401P8M6"/>
<evidence type="ECO:0000256" key="1">
    <source>
        <dbReference type="ARBA" id="ARBA00003812"/>
    </source>
</evidence>
<dbReference type="InterPro" id="IPR029765">
    <property type="entry name" value="Mev_diP_decarb"/>
</dbReference>
<dbReference type="Pfam" id="PF22700">
    <property type="entry name" value="MVD-like_N"/>
    <property type="match status" value="1"/>
</dbReference>
<dbReference type="STRING" id="75743.A0A401P8M6"/>
<keyword evidence="10" id="KW-0756">Sterol biosynthesis</keyword>
<dbReference type="UniPathway" id="UPA00063"/>
<keyword evidence="20" id="KW-1185">Reference proteome</keyword>
<dbReference type="FunFam" id="3.30.230.10:FF:000018">
    <property type="entry name" value="Diphosphomevalonate decarboxylase"/>
    <property type="match status" value="1"/>
</dbReference>
<gene>
    <name evidence="19" type="ORF">scyTo_0005484</name>
</gene>
<dbReference type="InterPro" id="IPR041431">
    <property type="entry name" value="Mvd1_C"/>
</dbReference>
<name>A0A401P8M6_SCYTO</name>
<evidence type="ECO:0000256" key="12">
    <source>
        <dbReference type="ARBA" id="ARBA00023166"/>
    </source>
</evidence>
<dbReference type="InterPro" id="IPR020568">
    <property type="entry name" value="Ribosomal_Su5_D2-typ_SF"/>
</dbReference>
<dbReference type="GO" id="GO:0019287">
    <property type="term" value="P:isopentenyl diphosphate biosynthetic process, mevalonate pathway"/>
    <property type="evidence" value="ECO:0007669"/>
    <property type="project" value="InterPro"/>
</dbReference>
<keyword evidence="8 16" id="KW-0067">ATP-binding</keyword>
<dbReference type="GO" id="GO:0005829">
    <property type="term" value="C:cytosol"/>
    <property type="evidence" value="ECO:0007669"/>
    <property type="project" value="InterPro"/>
</dbReference>
<evidence type="ECO:0000256" key="5">
    <source>
        <dbReference type="ARBA" id="ARBA00019335"/>
    </source>
</evidence>
<comment type="caution">
    <text evidence="19">The sequence shown here is derived from an EMBL/GenBank/DDBJ whole genome shotgun (WGS) entry which is preliminary data.</text>
</comment>
<evidence type="ECO:0000259" key="18">
    <source>
        <dbReference type="Pfam" id="PF22700"/>
    </source>
</evidence>
<protein>
    <recommendedName>
        <fullName evidence="5 16">Diphosphomevalonate decarboxylase</fullName>
        <ecNumber evidence="4 16">4.1.1.33</ecNumber>
    </recommendedName>
</protein>
<feature type="domain" description="Mvd1 C-terminal" evidence="17">
    <location>
        <begin position="251"/>
        <end position="434"/>
    </location>
</feature>
<accession>A0A401P8M6</accession>
<dbReference type="OrthoDB" id="10253702at2759"/>
<keyword evidence="13" id="KW-0753">Steroid metabolism</keyword>
<dbReference type="SUPFAM" id="SSF54211">
    <property type="entry name" value="Ribosomal protein S5 domain 2-like"/>
    <property type="match status" value="1"/>
</dbReference>
<sequence>MPVTPGDWPGRALTCCEASANQSGAAARRARGVTGSRWSRADSGRLDVSVPSMAEDKGKEMKLVTCTAPVNIAVIKYWGKRNEELILPINSSLSVTLHQDQLKSTTTVAASRDFKEDRIWLNGKEENINHPRLQSCLREIRRLARKRRSSGDGNSNTLTLHHKIHICSVNNFPTAAGLASSAAGYACLVYTLAKLHGLEGELSEIARQGSGSACRSMYGGFVQWIMGVKEDGSDSIAQQIEPETHWPELCVLILVVSAEQKPVGSTAGMRTSVKTSPLLKYRTEIVPKRMKEMIEAIKRQDFELFGQLTMKDSNQFHATCLDTFPPIFYLSDISKRIINLVHRYNSHFGETRVVYTFDAGPNAVIYTRKQHVDEFVEVVKHYFPPEENGEQFLKGLPVNPVSVSEHLKSSIRMEPVKAGIQYIINTRVGPGPQLIEDSNLHLLGEDGLPKQ</sequence>
<dbReference type="PIRSF" id="PIRSF015950">
    <property type="entry name" value="Mev_P_decrbx"/>
    <property type="match status" value="1"/>
</dbReference>
<keyword evidence="6" id="KW-0444">Lipid biosynthesis</keyword>
<evidence type="ECO:0000256" key="6">
    <source>
        <dbReference type="ARBA" id="ARBA00022516"/>
    </source>
</evidence>
<keyword evidence="9" id="KW-0752">Steroid biosynthesis</keyword>
<comment type="catalytic activity">
    <reaction evidence="15 16">
        <text>(R)-5-diphosphomevalonate + ATP = isopentenyl diphosphate + ADP + phosphate + CO2</text>
        <dbReference type="Rhea" id="RHEA:23732"/>
        <dbReference type="ChEBI" id="CHEBI:16526"/>
        <dbReference type="ChEBI" id="CHEBI:30616"/>
        <dbReference type="ChEBI" id="CHEBI:43474"/>
        <dbReference type="ChEBI" id="CHEBI:57557"/>
        <dbReference type="ChEBI" id="CHEBI:128769"/>
        <dbReference type="ChEBI" id="CHEBI:456216"/>
        <dbReference type="EC" id="4.1.1.33"/>
    </reaction>
</comment>
<dbReference type="PANTHER" id="PTHR10977:SF3">
    <property type="entry name" value="DIPHOSPHOMEVALONATE DECARBOXYLASE"/>
    <property type="match status" value="1"/>
</dbReference>
<organism evidence="19 20">
    <name type="scientific">Scyliorhinus torazame</name>
    <name type="common">Cloudy catshark</name>
    <name type="synonym">Catulus torazame</name>
    <dbReference type="NCBI Taxonomy" id="75743"/>
    <lineage>
        <taxon>Eukaryota</taxon>
        <taxon>Metazoa</taxon>
        <taxon>Chordata</taxon>
        <taxon>Craniata</taxon>
        <taxon>Vertebrata</taxon>
        <taxon>Chondrichthyes</taxon>
        <taxon>Elasmobranchii</taxon>
        <taxon>Galeomorphii</taxon>
        <taxon>Galeoidea</taxon>
        <taxon>Carcharhiniformes</taxon>
        <taxon>Scyliorhinidae</taxon>
        <taxon>Scyliorhinus</taxon>
    </lineage>
</organism>
<evidence type="ECO:0000313" key="20">
    <source>
        <dbReference type="Proteomes" id="UP000288216"/>
    </source>
</evidence>
<evidence type="ECO:0000256" key="3">
    <source>
        <dbReference type="ARBA" id="ARBA00008831"/>
    </source>
</evidence>
<dbReference type="OMA" id="CEEDWKC"/>
<dbReference type="Pfam" id="PF18376">
    <property type="entry name" value="MDD_C"/>
    <property type="match status" value="1"/>
</dbReference>
<comment type="function">
    <text evidence="1">Catalyzes the ATP dependent decarboxylation of (R)-5-diphosphomevalonate to form isopentenyl diphosphate (IPP). Functions in the mevalonate (MVA) pathway leading to isopentenyl diphosphate (IPP), a key precursor for the biosynthesis of isoprenoids and sterol synthesis.</text>
</comment>
<evidence type="ECO:0000256" key="10">
    <source>
        <dbReference type="ARBA" id="ARBA00023011"/>
    </source>
</evidence>